<dbReference type="InterPro" id="IPR003953">
    <property type="entry name" value="FAD-dep_OxRdtase_2_FAD-bd"/>
</dbReference>
<evidence type="ECO:0000256" key="1">
    <source>
        <dbReference type="ARBA" id="ARBA00022630"/>
    </source>
</evidence>
<dbReference type="NCBIfam" id="TIGR01409">
    <property type="entry name" value="TAT_signal_seq"/>
    <property type="match status" value="1"/>
</dbReference>
<evidence type="ECO:0000259" key="5">
    <source>
        <dbReference type="Pfam" id="PF02910"/>
    </source>
</evidence>
<dbReference type="InterPro" id="IPR006311">
    <property type="entry name" value="TAT_signal"/>
</dbReference>
<accession>A0A098B555</accession>
<dbReference type="Pfam" id="PF01266">
    <property type="entry name" value="DAO"/>
    <property type="match status" value="1"/>
</dbReference>
<dbReference type="RefSeq" id="WP_018213838.1">
    <property type="nucleotide sequence ID" value="NZ_LK996017.1"/>
</dbReference>
<proteinExistence type="predicted"/>
<dbReference type="Gene3D" id="1.20.58.100">
    <property type="entry name" value="Fumarate reductase/succinate dehydrogenase flavoprotein-like, C-terminal domain"/>
    <property type="match status" value="1"/>
</dbReference>
<dbReference type="EMBL" id="LK996017">
    <property type="protein sequence ID" value="CDX03969.1"/>
    <property type="molecule type" value="Genomic_DNA"/>
</dbReference>
<gene>
    <name evidence="6" type="ORF">DPCES_4083</name>
</gene>
<protein>
    <submittedName>
        <fullName evidence="6">Periplasmic fumarate reductase-like flavoprotein</fullName>
    </submittedName>
</protein>
<reference evidence="6" key="1">
    <citation type="submission" date="2014-07" db="EMBL/GenBank/DDBJ databases">
        <authorList>
            <person name="Hornung V.Bastian."/>
        </authorList>
    </citation>
    <scope>NUCLEOTIDE SEQUENCE</scope>
    <source>
        <strain evidence="6">PCE-S</strain>
    </source>
</reference>
<evidence type="ECO:0000256" key="2">
    <source>
        <dbReference type="ARBA" id="ARBA00023002"/>
    </source>
</evidence>
<dbReference type="InterPro" id="IPR019546">
    <property type="entry name" value="TAT_signal_bac_arc"/>
</dbReference>
<organism evidence="6">
    <name type="scientific">Desulfitobacterium hafniense</name>
    <name type="common">Desulfitobacterium frappieri</name>
    <dbReference type="NCBI Taxonomy" id="49338"/>
    <lineage>
        <taxon>Bacteria</taxon>
        <taxon>Bacillati</taxon>
        <taxon>Bacillota</taxon>
        <taxon>Clostridia</taxon>
        <taxon>Eubacteriales</taxon>
        <taxon>Desulfitobacteriaceae</taxon>
        <taxon>Desulfitobacterium</taxon>
    </lineage>
</organism>
<feature type="domain" description="Fumarate reductase/succinate dehydrogenase flavoprotein-like C-terminal" evidence="5">
    <location>
        <begin position="497"/>
        <end position="607"/>
    </location>
</feature>
<evidence type="ECO:0000259" key="4">
    <source>
        <dbReference type="Pfam" id="PF01266"/>
    </source>
</evidence>
<dbReference type="InterPro" id="IPR006076">
    <property type="entry name" value="FAD-dep_OxRdtase"/>
</dbReference>
<dbReference type="PROSITE" id="PS51318">
    <property type="entry name" value="TAT"/>
    <property type="match status" value="1"/>
</dbReference>
<dbReference type="SUPFAM" id="SSF46977">
    <property type="entry name" value="Succinate dehydrogenase/fumarate reductase flavoprotein C-terminal domain"/>
    <property type="match status" value="1"/>
</dbReference>
<dbReference type="SUPFAM" id="SSF51905">
    <property type="entry name" value="FAD/NAD(P)-binding domain"/>
    <property type="match status" value="1"/>
</dbReference>
<dbReference type="InterPro" id="IPR015939">
    <property type="entry name" value="Fum_Rdtase/Succ_DH_flav-like_C"/>
</dbReference>
<sequence length="617" mass="67815">MDKKNNMNPTQQENSGLSRRGFLKGAAASAIGAAAVGFMGGCSNTTANPGSTSTANPAVLSPDGIANYEVINTDLLIIGAGFGGLSAAFEAINKGLQVTIVDKGPFRHGGGAGFNWDVITTWETVYGKESRLKNIVNQNIYYNASTTDPNANMALTLLNRGECLPDRNADGSVHWYIDYPIVKGVEGTFPRNHHDAVYASPNVTVYDRTMITDILINDGVCLGAMGINLPTGEFRVFRSPATILSTGGSCWFYGWNSVSCDSINSADNTGDVDMAAFRHGIGIGDSEYGQYDFASTYPQGLAFGWSTMLNPDANEYYTICDRDGNKLVTKENGVDLERITYDRVYFNQSVARLLNQGKATDEGGILIDVKGVHLRPPIQRNIPVFESFNVDVESQLVPGKAEMYEHGGTPLIDDNMMSEVKGFFCVRGAGVFGAGGGSCVSVNHRMGSYTTRCAIEYMKTAAPIAEIDWSPVEKEYARLHEIRTRKADGGLRPHVVRQKIQKTSGTCMGIIREKDKLEAAKAELARIRKEDIPKMFVSDQSPTYNNEWKEAIEAYNLLDLAELAVNATLERKETRGQYLRTDFPEMDDINFKCMLVAYQKDDQLTFEKKTMPEVTQW</sequence>
<keyword evidence="1" id="KW-0285">Flavoprotein</keyword>
<dbReference type="PRINTS" id="PR00411">
    <property type="entry name" value="PNDRDTASEI"/>
</dbReference>
<dbReference type="PANTHER" id="PTHR11632:SF51">
    <property type="entry name" value="SUCCINATE DEHYDROGENASE [UBIQUINONE] FLAVOPROTEIN SUBUNIT, MITOCHONDRIAL"/>
    <property type="match status" value="1"/>
</dbReference>
<dbReference type="PANTHER" id="PTHR11632">
    <property type="entry name" value="SUCCINATE DEHYDROGENASE 2 FLAVOPROTEIN SUBUNIT"/>
    <property type="match status" value="1"/>
</dbReference>
<keyword evidence="2" id="KW-0560">Oxidoreductase</keyword>
<dbReference type="InterPro" id="IPR036188">
    <property type="entry name" value="FAD/NAD-bd_sf"/>
</dbReference>
<name>A0A098B555_DESHA</name>
<dbReference type="Gene3D" id="3.50.50.60">
    <property type="entry name" value="FAD/NAD(P)-binding domain"/>
    <property type="match status" value="1"/>
</dbReference>
<evidence type="ECO:0000313" key="6">
    <source>
        <dbReference type="EMBL" id="CDX03969.1"/>
    </source>
</evidence>
<dbReference type="PATRIC" id="fig|49338.4.peg.4392"/>
<dbReference type="GO" id="GO:0016491">
    <property type="term" value="F:oxidoreductase activity"/>
    <property type="evidence" value="ECO:0007669"/>
    <property type="project" value="UniProtKB-KW"/>
</dbReference>
<dbReference type="Pfam" id="PF02910">
    <property type="entry name" value="Succ_DH_flav_C"/>
    <property type="match status" value="1"/>
</dbReference>
<dbReference type="InterPro" id="IPR030664">
    <property type="entry name" value="SdhA/FrdA/AprA"/>
</dbReference>
<dbReference type="AlphaFoldDB" id="A0A098B555"/>
<dbReference type="InterPro" id="IPR037099">
    <property type="entry name" value="Fum_R/Succ_DH_flav-like_C_sf"/>
</dbReference>
<dbReference type="Pfam" id="PF00890">
    <property type="entry name" value="FAD_binding_2"/>
    <property type="match status" value="1"/>
</dbReference>
<feature type="domain" description="FAD dependent oxidoreductase" evidence="4">
    <location>
        <begin position="74"/>
        <end position="130"/>
    </location>
</feature>
<feature type="domain" description="FAD-dependent oxidoreductase 2 FAD-binding" evidence="3">
    <location>
        <begin position="201"/>
        <end position="297"/>
    </location>
</feature>
<evidence type="ECO:0000259" key="3">
    <source>
        <dbReference type="Pfam" id="PF00890"/>
    </source>
</evidence>